<evidence type="ECO:0000256" key="3">
    <source>
        <dbReference type="ARBA" id="ARBA00022692"/>
    </source>
</evidence>
<dbReference type="PANTHER" id="PTHR23501">
    <property type="entry name" value="MAJOR FACILITATOR SUPERFAMILY"/>
    <property type="match status" value="1"/>
</dbReference>
<keyword evidence="4 6" id="KW-1133">Transmembrane helix</keyword>
<dbReference type="RefSeq" id="WP_065013162.1">
    <property type="nucleotide sequence ID" value="NZ_LZKJ01000045.1"/>
</dbReference>
<feature type="transmembrane region" description="Helical" evidence="6">
    <location>
        <begin position="439"/>
        <end position="459"/>
    </location>
</feature>
<feature type="transmembrane region" description="Helical" evidence="6">
    <location>
        <begin position="174"/>
        <end position="196"/>
    </location>
</feature>
<feature type="transmembrane region" description="Helical" evidence="6">
    <location>
        <begin position="236"/>
        <end position="256"/>
    </location>
</feature>
<dbReference type="OrthoDB" id="3503984at2"/>
<dbReference type="PANTHER" id="PTHR23501:SF154">
    <property type="entry name" value="MULTIDRUG-EFFLUX TRANSPORTER RV1634-RELATED"/>
    <property type="match status" value="1"/>
</dbReference>
<feature type="transmembrane region" description="Helical" evidence="6">
    <location>
        <begin position="363"/>
        <end position="386"/>
    </location>
</feature>
<evidence type="ECO:0000256" key="1">
    <source>
        <dbReference type="ARBA" id="ARBA00004651"/>
    </source>
</evidence>
<feature type="transmembrane region" description="Helical" evidence="6">
    <location>
        <begin position="87"/>
        <end position="107"/>
    </location>
</feature>
<dbReference type="GO" id="GO:0022857">
    <property type="term" value="F:transmembrane transporter activity"/>
    <property type="evidence" value="ECO:0007669"/>
    <property type="project" value="InterPro"/>
</dbReference>
<proteinExistence type="predicted"/>
<feature type="transmembrane region" description="Helical" evidence="6">
    <location>
        <begin position="302"/>
        <end position="324"/>
    </location>
</feature>
<keyword evidence="5 6" id="KW-0472">Membrane</keyword>
<name>A0A1A2ZK67_9MYCO</name>
<organism evidence="8 9">
    <name type="scientific">Mycobacterium kyorinense</name>
    <dbReference type="NCBI Taxonomy" id="487514"/>
    <lineage>
        <taxon>Bacteria</taxon>
        <taxon>Bacillati</taxon>
        <taxon>Actinomycetota</taxon>
        <taxon>Actinomycetes</taxon>
        <taxon>Mycobacteriales</taxon>
        <taxon>Mycobacteriaceae</taxon>
        <taxon>Mycobacterium</taxon>
    </lineage>
</organism>
<evidence type="ECO:0000256" key="5">
    <source>
        <dbReference type="ARBA" id="ARBA00023136"/>
    </source>
</evidence>
<evidence type="ECO:0000256" key="4">
    <source>
        <dbReference type="ARBA" id="ARBA00022989"/>
    </source>
</evidence>
<dbReference type="EMBL" id="LZKJ01000045">
    <property type="protein sequence ID" value="OBI50979.1"/>
    <property type="molecule type" value="Genomic_DNA"/>
</dbReference>
<feature type="transmembrane region" description="Helical" evidence="6">
    <location>
        <begin position="57"/>
        <end position="80"/>
    </location>
</feature>
<evidence type="ECO:0000313" key="8">
    <source>
        <dbReference type="EMBL" id="OBI50979.1"/>
    </source>
</evidence>
<comment type="subcellular location">
    <subcellularLocation>
        <location evidence="1">Cell membrane</location>
        <topology evidence="1">Multi-pass membrane protein</topology>
    </subcellularLocation>
</comment>
<feature type="transmembrane region" description="Helical" evidence="6">
    <location>
        <begin position="406"/>
        <end position="427"/>
    </location>
</feature>
<evidence type="ECO:0000256" key="6">
    <source>
        <dbReference type="SAM" id="Phobius"/>
    </source>
</evidence>
<sequence length="473" mass="47814">MSSPAIEAAGSWRALLGRRYLGTSTLLAGGVALCATNEFLTISLLPSTVADIGGERLYAWVTTLYLVGSVVAATTVYASLQRFGARASYLLGVVVFGIGSVVCAAAPTMEVLLAGRTVQGAAGGLLAGLGYAVINSALPRALWTRASALVSAMWGVATVVGPAMGGIFAQFGQWRWAFGAVAVLTAAMGALVPAVLSARRVDQSQRPPALKVPVWSLLLLGAAALAISVAEIPHNNLATVALLAVSVLLVAGFVVVDRRMAAAVLPRSAFGSGPLKWIYLTMALLMGAAMVDMYVPLFGQRLAHLVPVAAGFLGAALAVGWTVSEIASASLKSVRVIARVVAAAPLITAVGLGLGAVTQVDNAPVGVVVLWALALLITGSGIGVAWPHLSAWAMDCVDDPAEGGAAAAAINTVQLISGAFGAGLAGVVVNSTEGGAVMAARWLFAVFTVLAAVGVLASYRATRGHRCTAAAPG</sequence>
<keyword evidence="2" id="KW-0813">Transport</keyword>
<dbReference type="GO" id="GO:0005886">
    <property type="term" value="C:plasma membrane"/>
    <property type="evidence" value="ECO:0007669"/>
    <property type="project" value="UniProtKB-SubCell"/>
</dbReference>
<dbReference type="Pfam" id="PF07690">
    <property type="entry name" value="MFS_1"/>
    <property type="match status" value="1"/>
</dbReference>
<reference evidence="9" key="1">
    <citation type="submission" date="2016-06" db="EMBL/GenBank/DDBJ databases">
        <authorList>
            <person name="Sutton G."/>
            <person name="Brinkac L."/>
            <person name="Sanka R."/>
            <person name="Adams M."/>
            <person name="Lau E."/>
            <person name="Sam S."/>
            <person name="Sreng N."/>
            <person name="Him V."/>
            <person name="Kerleguer A."/>
            <person name="Cheng S."/>
        </authorList>
    </citation>
    <scope>NUCLEOTIDE SEQUENCE [LARGE SCALE GENOMIC DNA]</scope>
    <source>
        <strain evidence="9">E861</strain>
    </source>
</reference>
<gene>
    <name evidence="8" type="ORF">A5707_14315</name>
</gene>
<dbReference type="InterPro" id="IPR020846">
    <property type="entry name" value="MFS_dom"/>
</dbReference>
<evidence type="ECO:0000259" key="7">
    <source>
        <dbReference type="PROSITE" id="PS50850"/>
    </source>
</evidence>
<feature type="transmembrane region" description="Helical" evidence="6">
    <location>
        <begin position="113"/>
        <end position="134"/>
    </location>
</feature>
<feature type="transmembrane region" description="Helical" evidence="6">
    <location>
        <begin position="20"/>
        <end position="45"/>
    </location>
</feature>
<dbReference type="InterPro" id="IPR011701">
    <property type="entry name" value="MFS"/>
</dbReference>
<dbReference type="Gene3D" id="1.20.1720.10">
    <property type="entry name" value="Multidrug resistance protein D"/>
    <property type="match status" value="1"/>
</dbReference>
<feature type="domain" description="Major facilitator superfamily (MFS) profile" evidence="7">
    <location>
        <begin position="23"/>
        <end position="463"/>
    </location>
</feature>
<protein>
    <submittedName>
        <fullName evidence="8">MFS transporter</fullName>
    </submittedName>
</protein>
<dbReference type="PROSITE" id="PS50850">
    <property type="entry name" value="MFS"/>
    <property type="match status" value="1"/>
</dbReference>
<dbReference type="SUPFAM" id="SSF103473">
    <property type="entry name" value="MFS general substrate transporter"/>
    <property type="match status" value="1"/>
</dbReference>
<feature type="transmembrane region" description="Helical" evidence="6">
    <location>
        <begin position="208"/>
        <end position="230"/>
    </location>
</feature>
<dbReference type="Gene3D" id="1.20.1250.20">
    <property type="entry name" value="MFS general substrate transporter like domains"/>
    <property type="match status" value="1"/>
</dbReference>
<feature type="transmembrane region" description="Helical" evidence="6">
    <location>
        <begin position="146"/>
        <end position="168"/>
    </location>
</feature>
<comment type="caution">
    <text evidence="8">The sequence shown here is derived from an EMBL/GenBank/DDBJ whole genome shotgun (WGS) entry which is preliminary data.</text>
</comment>
<accession>A0A1A2ZK67</accession>
<feature type="transmembrane region" description="Helical" evidence="6">
    <location>
        <begin position="336"/>
        <end position="357"/>
    </location>
</feature>
<dbReference type="Proteomes" id="UP000093592">
    <property type="component" value="Unassembled WGS sequence"/>
</dbReference>
<keyword evidence="3 6" id="KW-0812">Transmembrane</keyword>
<dbReference type="InterPro" id="IPR036259">
    <property type="entry name" value="MFS_trans_sf"/>
</dbReference>
<feature type="transmembrane region" description="Helical" evidence="6">
    <location>
        <begin position="277"/>
        <end position="296"/>
    </location>
</feature>
<dbReference type="AlphaFoldDB" id="A0A1A2ZK67"/>
<evidence type="ECO:0000313" key="9">
    <source>
        <dbReference type="Proteomes" id="UP000093592"/>
    </source>
</evidence>
<evidence type="ECO:0000256" key="2">
    <source>
        <dbReference type="ARBA" id="ARBA00022448"/>
    </source>
</evidence>